<comment type="caution">
    <text evidence="2">The sequence shown here is derived from an EMBL/GenBank/DDBJ whole genome shotgun (WGS) entry which is preliminary data.</text>
</comment>
<feature type="compositionally biased region" description="Polar residues" evidence="1">
    <location>
        <begin position="39"/>
        <end position="65"/>
    </location>
</feature>
<reference evidence="2 3" key="2">
    <citation type="journal article" date="2024" name="G3 (Bethesda)">
        <title>The genome of the cryopelagic Antarctic bald notothen, Trematomus borchgrevinki.</title>
        <authorList>
            <person name="Rayamajhi N."/>
            <person name="Rivera-Colon A.G."/>
            <person name="Minhas B.F."/>
            <person name="Cheng C.C."/>
            <person name="Catchen J.M."/>
        </authorList>
    </citation>
    <scope>NUCLEOTIDE SEQUENCE [LARGE SCALE GENOMIC DNA]</scope>
    <source>
        <strain evidence="2">AGRC-2024</strain>
    </source>
</reference>
<accession>A0ABD2FVD7</accession>
<gene>
    <name evidence="2" type="ORF">OYC64_013779</name>
</gene>
<sequence>MQLHSGTLLPNRRPQSFFNLICSTAILQPDLSLYGSLSPAWQRSSSSAGTRPHNTSKDTQITVQSVGEDVSGGDLTKITKLTLEVKGTQVKLACL</sequence>
<protein>
    <submittedName>
        <fullName evidence="2">Uncharacterized protein</fullName>
    </submittedName>
</protein>
<dbReference type="Proteomes" id="UP001619887">
    <property type="component" value="Unassembled WGS sequence"/>
</dbReference>
<organism evidence="2 3">
    <name type="scientific">Pagothenia borchgrevinki</name>
    <name type="common">Bald rockcod</name>
    <name type="synonym">Trematomus borchgrevinki</name>
    <dbReference type="NCBI Taxonomy" id="8213"/>
    <lineage>
        <taxon>Eukaryota</taxon>
        <taxon>Metazoa</taxon>
        <taxon>Chordata</taxon>
        <taxon>Craniata</taxon>
        <taxon>Vertebrata</taxon>
        <taxon>Euteleostomi</taxon>
        <taxon>Actinopterygii</taxon>
        <taxon>Neopterygii</taxon>
        <taxon>Teleostei</taxon>
        <taxon>Neoteleostei</taxon>
        <taxon>Acanthomorphata</taxon>
        <taxon>Eupercaria</taxon>
        <taxon>Perciformes</taxon>
        <taxon>Notothenioidei</taxon>
        <taxon>Nototheniidae</taxon>
        <taxon>Pagothenia</taxon>
    </lineage>
</organism>
<evidence type="ECO:0000256" key="1">
    <source>
        <dbReference type="SAM" id="MobiDB-lite"/>
    </source>
</evidence>
<reference evidence="2 3" key="1">
    <citation type="journal article" date="2022" name="G3 (Bethesda)">
        <title>Evaluating Illumina-, Nanopore-, and PacBio-based genome assembly strategies with the bald notothen, Trematomus borchgrevinki.</title>
        <authorList>
            <person name="Rayamajhi N."/>
            <person name="Cheng C.C."/>
            <person name="Catchen J.M."/>
        </authorList>
    </citation>
    <scope>NUCLEOTIDE SEQUENCE [LARGE SCALE GENOMIC DNA]</scope>
    <source>
        <strain evidence="2">AGRC-2024</strain>
    </source>
</reference>
<keyword evidence="3" id="KW-1185">Reference proteome</keyword>
<feature type="region of interest" description="Disordered" evidence="1">
    <location>
        <begin position="38"/>
        <end position="72"/>
    </location>
</feature>
<name>A0ABD2FVD7_PAGBO</name>
<evidence type="ECO:0000313" key="3">
    <source>
        <dbReference type="Proteomes" id="UP001619887"/>
    </source>
</evidence>
<evidence type="ECO:0000313" key="2">
    <source>
        <dbReference type="EMBL" id="KAL3045577.1"/>
    </source>
</evidence>
<dbReference type="EMBL" id="JBIYXZ010002086">
    <property type="protein sequence ID" value="KAL3045577.1"/>
    <property type="molecule type" value="Genomic_DNA"/>
</dbReference>
<proteinExistence type="predicted"/>
<dbReference type="AlphaFoldDB" id="A0ABD2FVD7"/>